<sequence length="80" mass="9316">MTENTFDREALKNELREEILNELKPKEQTQEEKPAKPKRKLTEKQLAALAAGRAKNPRMIAKKLREEEEAKKIISKCLEL</sequence>
<dbReference type="AlphaFoldDB" id="A2HKE8"/>
<feature type="region of interest" description="Disordered" evidence="1">
    <location>
        <begin position="19"/>
        <end position="41"/>
    </location>
</feature>
<dbReference type="InParanoid" id="A2HKE8"/>
<protein>
    <submittedName>
        <fullName evidence="2">Uncharacterized protein</fullName>
    </submittedName>
</protein>
<keyword evidence="3" id="KW-1185">Reference proteome</keyword>
<dbReference type="EMBL" id="DS136865">
    <property type="protein sequence ID" value="EAX70120.1"/>
    <property type="molecule type" value="Genomic_DNA"/>
</dbReference>
<dbReference type="VEuPathDB" id="TrichDB:TVAG_450960"/>
<dbReference type="Proteomes" id="UP000001542">
    <property type="component" value="Unassembled WGS sequence"/>
</dbReference>
<evidence type="ECO:0000256" key="1">
    <source>
        <dbReference type="SAM" id="MobiDB-lite"/>
    </source>
</evidence>
<organism evidence="2 3">
    <name type="scientific">Trichomonas vaginalis (strain ATCC PRA-98 / G3)</name>
    <dbReference type="NCBI Taxonomy" id="412133"/>
    <lineage>
        <taxon>Eukaryota</taxon>
        <taxon>Metamonada</taxon>
        <taxon>Parabasalia</taxon>
        <taxon>Trichomonadida</taxon>
        <taxon>Trichomonadidae</taxon>
        <taxon>Trichomonas</taxon>
    </lineage>
</organism>
<evidence type="ECO:0000313" key="3">
    <source>
        <dbReference type="Proteomes" id="UP000001542"/>
    </source>
</evidence>
<reference evidence="2" key="1">
    <citation type="submission" date="2006-10" db="EMBL/GenBank/DDBJ databases">
        <authorList>
            <person name="Amadeo P."/>
            <person name="Zhao Q."/>
            <person name="Wortman J."/>
            <person name="Fraser-Liggett C."/>
            <person name="Carlton J."/>
        </authorList>
    </citation>
    <scope>NUCLEOTIDE SEQUENCE</scope>
    <source>
        <strain evidence="2">G3</strain>
    </source>
</reference>
<proteinExistence type="predicted"/>
<gene>
    <name evidence="2" type="ORF">TVAG_608020</name>
</gene>
<dbReference type="VEuPathDB" id="TrichDB:TVAGG3_0063270"/>
<evidence type="ECO:0000313" key="2">
    <source>
        <dbReference type="EMBL" id="EAX70120.1"/>
    </source>
</evidence>
<accession>A2HKE8</accession>
<name>A2HKE8_TRIV3</name>
<reference evidence="2" key="2">
    <citation type="journal article" date="2007" name="Science">
        <title>Draft genome sequence of the sexually transmitted pathogen Trichomonas vaginalis.</title>
        <authorList>
            <person name="Carlton J.M."/>
            <person name="Hirt R.P."/>
            <person name="Silva J.C."/>
            <person name="Delcher A.L."/>
            <person name="Schatz M."/>
            <person name="Zhao Q."/>
            <person name="Wortman J.R."/>
            <person name="Bidwell S.L."/>
            <person name="Alsmark U.C.M."/>
            <person name="Besteiro S."/>
            <person name="Sicheritz-Ponten T."/>
            <person name="Noel C.J."/>
            <person name="Dacks J.B."/>
            <person name="Foster P.G."/>
            <person name="Simillion C."/>
            <person name="Van de Peer Y."/>
            <person name="Miranda-Saavedra D."/>
            <person name="Barton G.J."/>
            <person name="Westrop G.D."/>
            <person name="Mueller S."/>
            <person name="Dessi D."/>
            <person name="Fiori P.L."/>
            <person name="Ren Q."/>
            <person name="Paulsen I."/>
            <person name="Zhang H."/>
            <person name="Bastida-Corcuera F.D."/>
            <person name="Simoes-Barbosa A."/>
            <person name="Brown M.T."/>
            <person name="Hayes R.D."/>
            <person name="Mukherjee M."/>
            <person name="Okumura C.Y."/>
            <person name="Schneider R."/>
            <person name="Smith A.J."/>
            <person name="Vanacova S."/>
            <person name="Villalvazo M."/>
            <person name="Haas B.J."/>
            <person name="Pertea M."/>
            <person name="Feldblyum T.V."/>
            <person name="Utterback T.R."/>
            <person name="Shu C.L."/>
            <person name="Osoegawa K."/>
            <person name="de Jong P.J."/>
            <person name="Hrdy I."/>
            <person name="Horvathova L."/>
            <person name="Zubacova Z."/>
            <person name="Dolezal P."/>
            <person name="Malik S.B."/>
            <person name="Logsdon J.M. Jr."/>
            <person name="Henze K."/>
            <person name="Gupta A."/>
            <person name="Wang C.C."/>
            <person name="Dunne R.L."/>
            <person name="Upcroft J.A."/>
            <person name="Upcroft P."/>
            <person name="White O."/>
            <person name="Salzberg S.L."/>
            <person name="Tang P."/>
            <person name="Chiu C.-H."/>
            <person name="Lee Y.-S."/>
            <person name="Embley T.M."/>
            <person name="Coombs G.H."/>
            <person name="Mottram J.C."/>
            <person name="Tachezy J."/>
            <person name="Fraser-Liggett C.M."/>
            <person name="Johnson P.J."/>
        </authorList>
    </citation>
    <scope>NUCLEOTIDE SEQUENCE [LARGE SCALE GENOMIC DNA]</scope>
    <source>
        <strain evidence="2">G3</strain>
    </source>
</reference>